<comment type="caution">
    <text evidence="2">The sequence shown here is derived from an EMBL/GenBank/DDBJ whole genome shotgun (WGS) entry which is preliminary data.</text>
</comment>
<keyword evidence="1" id="KW-0812">Transmembrane</keyword>
<feature type="transmembrane region" description="Helical" evidence="1">
    <location>
        <begin position="81"/>
        <end position="104"/>
    </location>
</feature>
<evidence type="ECO:0000313" key="3">
    <source>
        <dbReference type="Proteomes" id="UP001592582"/>
    </source>
</evidence>
<dbReference type="EMBL" id="JBHEZX010000005">
    <property type="protein sequence ID" value="MFC1410420.1"/>
    <property type="molecule type" value="Genomic_DNA"/>
</dbReference>
<evidence type="ECO:0000313" key="2">
    <source>
        <dbReference type="EMBL" id="MFC1410420.1"/>
    </source>
</evidence>
<sequence length="157" mass="16381">MLAAAARAAHQRLGGRGYALLGAGSAYVMYGVGIIQDHRPAVNKAAVVLTHAFPLTYWGVLWIVCGGVALICAPRRAGHDVAGFGLAALPPGLWAAAYVIASVTGRYPRAWTGAPAWLLIPELLAVVAVLSTQLLTARRRVADLEARITQIPGGVHG</sequence>
<keyword evidence="3" id="KW-1185">Reference proteome</keyword>
<feature type="transmembrane region" description="Helical" evidence="1">
    <location>
        <begin position="55"/>
        <end position="74"/>
    </location>
</feature>
<gene>
    <name evidence="2" type="ORF">ACEZDG_14210</name>
</gene>
<name>A0ABV6V9N1_9ACTN</name>
<evidence type="ECO:0000256" key="1">
    <source>
        <dbReference type="SAM" id="Phobius"/>
    </source>
</evidence>
<dbReference type="RefSeq" id="WP_380508031.1">
    <property type="nucleotide sequence ID" value="NZ_JBHEZX010000005.1"/>
</dbReference>
<accession>A0ABV6V9N1</accession>
<dbReference type="Proteomes" id="UP001592582">
    <property type="component" value="Unassembled WGS sequence"/>
</dbReference>
<reference evidence="2 3" key="1">
    <citation type="submission" date="2024-09" db="EMBL/GenBank/DDBJ databases">
        <authorList>
            <person name="Lee S.D."/>
        </authorList>
    </citation>
    <scope>NUCLEOTIDE SEQUENCE [LARGE SCALE GENOMIC DNA]</scope>
    <source>
        <strain evidence="2 3">N1-1</strain>
    </source>
</reference>
<proteinExistence type="predicted"/>
<evidence type="ECO:0008006" key="4">
    <source>
        <dbReference type="Google" id="ProtNLM"/>
    </source>
</evidence>
<feature type="transmembrane region" description="Helical" evidence="1">
    <location>
        <begin position="17"/>
        <end position="35"/>
    </location>
</feature>
<protein>
    <recommendedName>
        <fullName evidence="4">Integral membrane protein</fullName>
    </recommendedName>
</protein>
<organism evidence="2 3">
    <name type="scientific">Streptacidiphilus alkalitolerans</name>
    <dbReference type="NCBI Taxonomy" id="3342712"/>
    <lineage>
        <taxon>Bacteria</taxon>
        <taxon>Bacillati</taxon>
        <taxon>Actinomycetota</taxon>
        <taxon>Actinomycetes</taxon>
        <taxon>Kitasatosporales</taxon>
        <taxon>Streptomycetaceae</taxon>
        <taxon>Streptacidiphilus</taxon>
    </lineage>
</organism>
<feature type="transmembrane region" description="Helical" evidence="1">
    <location>
        <begin position="116"/>
        <end position="137"/>
    </location>
</feature>
<keyword evidence="1" id="KW-1133">Transmembrane helix</keyword>
<keyword evidence="1" id="KW-0472">Membrane</keyword>